<evidence type="ECO:0000256" key="2">
    <source>
        <dbReference type="ARBA" id="ARBA00023125"/>
    </source>
</evidence>
<dbReference type="SUPFAM" id="SSF46689">
    <property type="entry name" value="Homeodomain-like"/>
    <property type="match status" value="1"/>
</dbReference>
<dbReference type="PANTHER" id="PTHR43280:SF2">
    <property type="entry name" value="HTH-TYPE TRANSCRIPTIONAL REGULATOR EXSA"/>
    <property type="match status" value="1"/>
</dbReference>
<dbReference type="STRING" id="408074.SAMN05660909_00676"/>
<evidence type="ECO:0000259" key="4">
    <source>
        <dbReference type="PROSITE" id="PS01124"/>
    </source>
</evidence>
<gene>
    <name evidence="5" type="ORF">SAMN05660909_00676</name>
</gene>
<dbReference type="InterPro" id="IPR018060">
    <property type="entry name" value="HTH_AraC"/>
</dbReference>
<evidence type="ECO:0000256" key="3">
    <source>
        <dbReference type="ARBA" id="ARBA00023163"/>
    </source>
</evidence>
<sequence length="307" mass="35784">MKPSTLIHWKHRIEHAIAISHDDPYGSLDLRKVANMLNESPDNFSHKFAEIYGDTFIAFNKRRRLEAGAGELRHSGYSIADIAERCGYTLSSFSRGFRELYGESPTSFRDRRFLDNEDNTLTRTKIITSPRQDPHSLIFNPDRTVDVKLPDFVLYYNILPGQNDPIQELMYFHSLYHQQLQGLRDSLLLFDAMVVLGTLDVVPVTPYHRMKMYLGILVPKLSPYNIAHLQIQRNFQQPFRLYTKQMEGGNFKKLTMPMNYAEAGLPMYQFINNSCREGYFKMRNNHFFISLLGDSACEVYIPWLKLH</sequence>
<dbReference type="GO" id="GO:0003700">
    <property type="term" value="F:DNA-binding transcription factor activity"/>
    <property type="evidence" value="ECO:0007669"/>
    <property type="project" value="InterPro"/>
</dbReference>
<dbReference type="Proteomes" id="UP000199656">
    <property type="component" value="Unassembled WGS sequence"/>
</dbReference>
<dbReference type="Gene3D" id="1.10.10.60">
    <property type="entry name" value="Homeodomain-like"/>
    <property type="match status" value="1"/>
</dbReference>
<evidence type="ECO:0000313" key="6">
    <source>
        <dbReference type="Proteomes" id="UP000199656"/>
    </source>
</evidence>
<dbReference type="GO" id="GO:0043565">
    <property type="term" value="F:sequence-specific DNA binding"/>
    <property type="evidence" value="ECO:0007669"/>
    <property type="project" value="InterPro"/>
</dbReference>
<reference evidence="6" key="1">
    <citation type="submission" date="2016-10" db="EMBL/GenBank/DDBJ databases">
        <authorList>
            <person name="Varghese N."/>
            <person name="Submissions S."/>
        </authorList>
    </citation>
    <scope>NUCLEOTIDE SEQUENCE [LARGE SCALE GENOMIC DNA]</scope>
    <source>
        <strain evidence="6">DSM 23920</strain>
    </source>
</reference>
<keyword evidence="3" id="KW-0804">Transcription</keyword>
<dbReference type="PROSITE" id="PS00041">
    <property type="entry name" value="HTH_ARAC_FAMILY_1"/>
    <property type="match status" value="1"/>
</dbReference>
<dbReference type="InterPro" id="IPR018062">
    <property type="entry name" value="HTH_AraC-typ_CS"/>
</dbReference>
<dbReference type="Pfam" id="PF12833">
    <property type="entry name" value="HTH_18"/>
    <property type="match status" value="1"/>
</dbReference>
<dbReference type="RefSeq" id="WP_211117801.1">
    <property type="nucleotide sequence ID" value="NZ_BKAT01000022.1"/>
</dbReference>
<keyword evidence="2 5" id="KW-0238">DNA-binding</keyword>
<dbReference type="EMBL" id="FNRL01000002">
    <property type="protein sequence ID" value="SEA06285.1"/>
    <property type="molecule type" value="Genomic_DNA"/>
</dbReference>
<dbReference type="PANTHER" id="PTHR43280">
    <property type="entry name" value="ARAC-FAMILY TRANSCRIPTIONAL REGULATOR"/>
    <property type="match status" value="1"/>
</dbReference>
<protein>
    <submittedName>
        <fullName evidence="5">AraC-type DNA-binding protein</fullName>
    </submittedName>
</protein>
<proteinExistence type="predicted"/>
<feature type="domain" description="HTH araC/xylS-type" evidence="4">
    <location>
        <begin position="11"/>
        <end position="111"/>
    </location>
</feature>
<dbReference type="InterPro" id="IPR009057">
    <property type="entry name" value="Homeodomain-like_sf"/>
</dbReference>
<dbReference type="SMART" id="SM00342">
    <property type="entry name" value="HTH_ARAC"/>
    <property type="match status" value="1"/>
</dbReference>
<name>A0A1H3Y3J4_9BACT</name>
<evidence type="ECO:0000313" key="5">
    <source>
        <dbReference type="EMBL" id="SEA06285.1"/>
    </source>
</evidence>
<keyword evidence="6" id="KW-1185">Reference proteome</keyword>
<evidence type="ECO:0000256" key="1">
    <source>
        <dbReference type="ARBA" id="ARBA00023015"/>
    </source>
</evidence>
<organism evidence="5 6">
    <name type="scientific">Chitinophaga terrae</name>
    <name type="common">ex Kim and Jung 2007</name>
    <dbReference type="NCBI Taxonomy" id="408074"/>
    <lineage>
        <taxon>Bacteria</taxon>
        <taxon>Pseudomonadati</taxon>
        <taxon>Bacteroidota</taxon>
        <taxon>Chitinophagia</taxon>
        <taxon>Chitinophagales</taxon>
        <taxon>Chitinophagaceae</taxon>
        <taxon>Chitinophaga</taxon>
    </lineage>
</organism>
<dbReference type="AlphaFoldDB" id="A0A1H3Y3J4"/>
<accession>A0A1H3Y3J4</accession>
<keyword evidence="1" id="KW-0805">Transcription regulation</keyword>
<dbReference type="PROSITE" id="PS01124">
    <property type="entry name" value="HTH_ARAC_FAMILY_2"/>
    <property type="match status" value="1"/>
</dbReference>